<evidence type="ECO:0000313" key="1">
    <source>
        <dbReference type="EMBL" id="VEN36955.1"/>
    </source>
</evidence>
<gene>
    <name evidence="1" type="ORF">CALMAC_LOCUS2372</name>
</gene>
<sequence length="154" mass="17009">MEGVACAKRYTTSGSNNSDSNSHDCGYSSENNNGCCGDTGSLVSSLSSSPAGSELACSEACCHHDEYVSSHCRLSYGGNGLQMSLQEMLECHSEDEDDDTCFITPEEVREFESNSRQVNEKRLELREMLQKRFAQFCVNGPVPRFLFQTKYASN</sequence>
<accession>A0A653BNS4</accession>
<dbReference type="EMBL" id="CAACVG010002860">
    <property type="protein sequence ID" value="VEN36955.1"/>
    <property type="molecule type" value="Genomic_DNA"/>
</dbReference>
<dbReference type="Proteomes" id="UP000410492">
    <property type="component" value="Unassembled WGS sequence"/>
</dbReference>
<reference evidence="1 2" key="1">
    <citation type="submission" date="2019-01" db="EMBL/GenBank/DDBJ databases">
        <authorList>
            <person name="Sayadi A."/>
        </authorList>
    </citation>
    <scope>NUCLEOTIDE SEQUENCE [LARGE SCALE GENOMIC DNA]</scope>
</reference>
<dbReference type="AlphaFoldDB" id="A0A653BNS4"/>
<name>A0A653BNS4_CALMS</name>
<keyword evidence="2" id="KW-1185">Reference proteome</keyword>
<dbReference type="OrthoDB" id="2422440at2759"/>
<protein>
    <submittedName>
        <fullName evidence="1">Uncharacterized protein</fullName>
    </submittedName>
</protein>
<proteinExistence type="predicted"/>
<evidence type="ECO:0000313" key="2">
    <source>
        <dbReference type="Proteomes" id="UP000410492"/>
    </source>
</evidence>
<organism evidence="1 2">
    <name type="scientific">Callosobruchus maculatus</name>
    <name type="common">Southern cowpea weevil</name>
    <name type="synonym">Pulse bruchid</name>
    <dbReference type="NCBI Taxonomy" id="64391"/>
    <lineage>
        <taxon>Eukaryota</taxon>
        <taxon>Metazoa</taxon>
        <taxon>Ecdysozoa</taxon>
        <taxon>Arthropoda</taxon>
        <taxon>Hexapoda</taxon>
        <taxon>Insecta</taxon>
        <taxon>Pterygota</taxon>
        <taxon>Neoptera</taxon>
        <taxon>Endopterygota</taxon>
        <taxon>Coleoptera</taxon>
        <taxon>Polyphaga</taxon>
        <taxon>Cucujiformia</taxon>
        <taxon>Chrysomeloidea</taxon>
        <taxon>Chrysomelidae</taxon>
        <taxon>Bruchinae</taxon>
        <taxon>Bruchini</taxon>
        <taxon>Callosobruchus</taxon>
    </lineage>
</organism>